<keyword evidence="2" id="KW-0285">Flavoprotein</keyword>
<keyword evidence="7" id="KW-1185">Reference proteome</keyword>
<dbReference type="AlphaFoldDB" id="A0A9W8GVU0"/>
<keyword evidence="3" id="KW-0274">FAD</keyword>
<feature type="domain" description="FAD/NAD(P)-binding" evidence="5">
    <location>
        <begin position="7"/>
        <end position="313"/>
    </location>
</feature>
<protein>
    <recommendedName>
        <fullName evidence="5">FAD/NAD(P)-binding domain-containing protein</fullName>
    </recommendedName>
</protein>
<evidence type="ECO:0000256" key="1">
    <source>
        <dbReference type="ARBA" id="ARBA00006442"/>
    </source>
</evidence>
<keyword evidence="4" id="KW-0560">Oxidoreductase</keyword>
<dbReference type="PRINTS" id="PR00411">
    <property type="entry name" value="PNDRDTASEI"/>
</dbReference>
<reference evidence="6" key="1">
    <citation type="submission" date="2022-07" db="EMBL/GenBank/DDBJ databases">
        <title>Phylogenomic reconstructions and comparative analyses of Kickxellomycotina fungi.</title>
        <authorList>
            <person name="Reynolds N.K."/>
            <person name="Stajich J.E."/>
            <person name="Barry K."/>
            <person name="Grigoriev I.V."/>
            <person name="Crous P."/>
            <person name="Smith M.E."/>
        </authorList>
    </citation>
    <scope>NUCLEOTIDE SEQUENCE</scope>
    <source>
        <strain evidence="6">BCRC 34297</strain>
    </source>
</reference>
<name>A0A9W8GVU0_9FUNG</name>
<dbReference type="PANTHER" id="PTHR43735">
    <property type="entry name" value="APOPTOSIS-INDUCING FACTOR 1"/>
    <property type="match status" value="1"/>
</dbReference>
<accession>A0A9W8GVU0</accession>
<comment type="caution">
    <text evidence="6">The sequence shown here is derived from an EMBL/GenBank/DDBJ whole genome shotgun (WGS) entry which is preliminary data.</text>
</comment>
<evidence type="ECO:0000259" key="5">
    <source>
        <dbReference type="Pfam" id="PF07992"/>
    </source>
</evidence>
<dbReference type="GO" id="GO:0050660">
    <property type="term" value="F:flavin adenine dinucleotide binding"/>
    <property type="evidence" value="ECO:0007669"/>
    <property type="project" value="TreeGrafter"/>
</dbReference>
<dbReference type="GO" id="GO:0004174">
    <property type="term" value="F:electron-transferring-flavoprotein dehydrogenase activity"/>
    <property type="evidence" value="ECO:0007669"/>
    <property type="project" value="TreeGrafter"/>
</dbReference>
<dbReference type="PANTHER" id="PTHR43735:SF3">
    <property type="entry name" value="FERROPTOSIS SUPPRESSOR PROTEIN 1"/>
    <property type="match status" value="1"/>
</dbReference>
<dbReference type="Pfam" id="PF07992">
    <property type="entry name" value="Pyr_redox_2"/>
    <property type="match status" value="1"/>
</dbReference>
<dbReference type="InterPro" id="IPR023753">
    <property type="entry name" value="FAD/NAD-binding_dom"/>
</dbReference>
<evidence type="ECO:0000256" key="2">
    <source>
        <dbReference type="ARBA" id="ARBA00022630"/>
    </source>
</evidence>
<evidence type="ECO:0000313" key="7">
    <source>
        <dbReference type="Proteomes" id="UP001140011"/>
    </source>
</evidence>
<evidence type="ECO:0000313" key="6">
    <source>
        <dbReference type="EMBL" id="KAJ2751139.1"/>
    </source>
</evidence>
<dbReference type="EMBL" id="JANBUH010000443">
    <property type="protein sequence ID" value="KAJ2751139.1"/>
    <property type="molecule type" value="Genomic_DNA"/>
</dbReference>
<evidence type="ECO:0000256" key="4">
    <source>
        <dbReference type="ARBA" id="ARBA00023002"/>
    </source>
</evidence>
<comment type="similarity">
    <text evidence="1">Belongs to the FAD-dependent oxidoreductase family.</text>
</comment>
<proteinExistence type="inferred from homology"/>
<dbReference type="OrthoDB" id="202203at2759"/>
<dbReference type="SUPFAM" id="SSF51905">
    <property type="entry name" value="FAD/NAD(P)-binding domain"/>
    <property type="match status" value="1"/>
</dbReference>
<dbReference type="Gene3D" id="3.50.50.100">
    <property type="match status" value="1"/>
</dbReference>
<dbReference type="GO" id="GO:0005737">
    <property type="term" value="C:cytoplasm"/>
    <property type="evidence" value="ECO:0007669"/>
    <property type="project" value="TreeGrafter"/>
</dbReference>
<organism evidence="6 7">
    <name type="scientific">Coemansia pectinata</name>
    <dbReference type="NCBI Taxonomy" id="1052879"/>
    <lineage>
        <taxon>Eukaryota</taxon>
        <taxon>Fungi</taxon>
        <taxon>Fungi incertae sedis</taxon>
        <taxon>Zoopagomycota</taxon>
        <taxon>Kickxellomycotina</taxon>
        <taxon>Kickxellomycetes</taxon>
        <taxon>Kickxellales</taxon>
        <taxon>Kickxellaceae</taxon>
        <taxon>Coemansia</taxon>
    </lineage>
</organism>
<dbReference type="PRINTS" id="PR00368">
    <property type="entry name" value="FADPNR"/>
</dbReference>
<dbReference type="Proteomes" id="UP001140011">
    <property type="component" value="Unassembled WGS sequence"/>
</dbReference>
<evidence type="ECO:0000256" key="3">
    <source>
        <dbReference type="ARBA" id="ARBA00022827"/>
    </source>
</evidence>
<dbReference type="InterPro" id="IPR036188">
    <property type="entry name" value="FAD/NAD-bd_sf"/>
</dbReference>
<sequence>MSAREIHVVIVGVSVAGIKVAKTLATFSKSSGYPNLRITLVDRNAYHYHALGAPRSIVDKEFGKKLIFPLSTLLTAHELDPYSPKHQFIQGELSSVSATTVSLQDGQTLSYDYLVLATGSRNKLPANLRSQSITEAQEEAARMFDNVARAQSILIVGGGAVGVEMAGEIGHAYPDKTVTLVHSAGRLLPLNFKPALSDGVVSKLKRVGVTVYLNEKVSIPSGTTFDCSIRPLTLYGASGREYTSDLQILATGTQLHTEYMETLESALGTPLRDTRGAIKVNGYLQLDSPKFTNIFVPGDVNNLPAGAKYALKAAEQGASVAQNLIALIKAPETGRPAALKPWDGSLMSMILVPIGRNLGVFQGMGMTLGHSWWGDVMARNMKGKDYFLSQKEKDFPIRKTF</sequence>
<gene>
    <name evidence="6" type="ORF">GGI19_004676</name>
</gene>